<comment type="caution">
    <text evidence="1">The sequence shown here is derived from an EMBL/GenBank/DDBJ whole genome shotgun (WGS) entry which is preliminary data.</text>
</comment>
<protein>
    <submittedName>
        <fullName evidence="1">Uncharacterized protein</fullName>
    </submittedName>
</protein>
<dbReference type="EMBL" id="CM023476">
    <property type="protein sequence ID" value="KAH7941332.1"/>
    <property type="molecule type" value="Genomic_DNA"/>
</dbReference>
<organism evidence="1 2">
    <name type="scientific">Dermacentor silvarum</name>
    <name type="common">Tick</name>
    <dbReference type="NCBI Taxonomy" id="543639"/>
    <lineage>
        <taxon>Eukaryota</taxon>
        <taxon>Metazoa</taxon>
        <taxon>Ecdysozoa</taxon>
        <taxon>Arthropoda</taxon>
        <taxon>Chelicerata</taxon>
        <taxon>Arachnida</taxon>
        <taxon>Acari</taxon>
        <taxon>Parasitiformes</taxon>
        <taxon>Ixodida</taxon>
        <taxon>Ixodoidea</taxon>
        <taxon>Ixodidae</taxon>
        <taxon>Rhipicephalinae</taxon>
        <taxon>Dermacentor</taxon>
    </lineage>
</organism>
<gene>
    <name evidence="1" type="ORF">HPB49_012340</name>
</gene>
<sequence length="430" mass="45208">MSSKTEMSTSQWVQFFRAAGLPQDVSVQYAVVFGDNRIQWGMLMDLTKEYLFDMGIHTMGDVIAILKHAKYVHSKEAQEKLMRGTPSSGAQLAVGIPRRYSPIKASPRPEPPVETAPVSRVNFPSSYVAPEPEPRATVRPLTKRRLGDEPTASPPVAPKRLGIGSSASQRVAPQPVTHTEGPTLKVVLPTGTTARTRQLLAASQQGLSAGTQAAGKRSVFDRLGESLVSSTTDSKAGNSTVFQRLGPSTAEEPESEPPKTVLTTKRQLPAPYQAVLAAAAKPSRIIQLTAPANTGRPLMRRQVLPPAASSRGLAVSGDSGGGVMLRRSLTEATSGRLGGSQGRFTAIAGIASPRLVAARDRLGPKVQTSPTAGVVRTSIRATVPTSAVAATRKGSAVVLTSKRAAPLSRVGFSGSTAAPQSVFSRLGANQ</sequence>
<accession>A0ACB8CF62</accession>
<evidence type="ECO:0000313" key="1">
    <source>
        <dbReference type="EMBL" id="KAH7941332.1"/>
    </source>
</evidence>
<reference evidence="1" key="1">
    <citation type="submission" date="2020-05" db="EMBL/GenBank/DDBJ databases">
        <title>Large-scale comparative analyses of tick genomes elucidate their genetic diversity and vector capacities.</title>
        <authorList>
            <person name="Jia N."/>
            <person name="Wang J."/>
            <person name="Shi W."/>
            <person name="Du L."/>
            <person name="Sun Y."/>
            <person name="Zhan W."/>
            <person name="Jiang J."/>
            <person name="Wang Q."/>
            <person name="Zhang B."/>
            <person name="Ji P."/>
            <person name="Sakyi L.B."/>
            <person name="Cui X."/>
            <person name="Yuan T."/>
            <person name="Jiang B."/>
            <person name="Yang W."/>
            <person name="Lam T.T.-Y."/>
            <person name="Chang Q."/>
            <person name="Ding S."/>
            <person name="Wang X."/>
            <person name="Zhu J."/>
            <person name="Ruan X."/>
            <person name="Zhao L."/>
            <person name="Wei J."/>
            <person name="Que T."/>
            <person name="Du C."/>
            <person name="Cheng J."/>
            <person name="Dai P."/>
            <person name="Han X."/>
            <person name="Huang E."/>
            <person name="Gao Y."/>
            <person name="Liu J."/>
            <person name="Shao H."/>
            <person name="Ye R."/>
            <person name="Li L."/>
            <person name="Wei W."/>
            <person name="Wang X."/>
            <person name="Wang C."/>
            <person name="Yang T."/>
            <person name="Huo Q."/>
            <person name="Li W."/>
            <person name="Guo W."/>
            <person name="Chen H."/>
            <person name="Zhou L."/>
            <person name="Ni X."/>
            <person name="Tian J."/>
            <person name="Zhou Y."/>
            <person name="Sheng Y."/>
            <person name="Liu T."/>
            <person name="Pan Y."/>
            <person name="Xia L."/>
            <person name="Li J."/>
            <person name="Zhao F."/>
            <person name="Cao W."/>
        </authorList>
    </citation>
    <scope>NUCLEOTIDE SEQUENCE</scope>
    <source>
        <strain evidence="1">Dsil-2018</strain>
    </source>
</reference>
<dbReference type="Proteomes" id="UP000821865">
    <property type="component" value="Chromosome 7"/>
</dbReference>
<evidence type="ECO:0000313" key="2">
    <source>
        <dbReference type="Proteomes" id="UP000821865"/>
    </source>
</evidence>
<name>A0ACB8CF62_DERSI</name>
<keyword evidence="2" id="KW-1185">Reference proteome</keyword>
<proteinExistence type="predicted"/>